<dbReference type="Proteomes" id="UP001054889">
    <property type="component" value="Unassembled WGS sequence"/>
</dbReference>
<proteinExistence type="predicted"/>
<reference evidence="2" key="2">
    <citation type="submission" date="2021-12" db="EMBL/GenBank/DDBJ databases">
        <title>Resequencing data analysis of finger millet.</title>
        <authorList>
            <person name="Hatakeyama M."/>
            <person name="Aluri S."/>
            <person name="Balachadran M.T."/>
            <person name="Sivarajan S.R."/>
            <person name="Poveda L."/>
            <person name="Shimizu-Inatsugi R."/>
            <person name="Schlapbach R."/>
            <person name="Sreeman S.M."/>
            <person name="Shimizu K.K."/>
        </authorList>
    </citation>
    <scope>NUCLEOTIDE SEQUENCE</scope>
</reference>
<sequence>MASKLTSLGFALLDGQKDSSRSPSKNTMDRPTPESGYNSTARRFGWLEVILT</sequence>
<accession>A0AAV5EBY0</accession>
<evidence type="ECO:0000313" key="2">
    <source>
        <dbReference type="EMBL" id="GJN19986.1"/>
    </source>
</evidence>
<name>A0AAV5EBY0_ELECO</name>
<keyword evidence="3" id="KW-1185">Reference proteome</keyword>
<dbReference type="AlphaFoldDB" id="A0AAV5EBY0"/>
<reference evidence="2" key="1">
    <citation type="journal article" date="2018" name="DNA Res.">
        <title>Multiple hybrid de novo genome assembly of finger millet, an orphan allotetraploid crop.</title>
        <authorList>
            <person name="Hatakeyama M."/>
            <person name="Aluri S."/>
            <person name="Balachadran M.T."/>
            <person name="Sivarajan S.R."/>
            <person name="Patrignani A."/>
            <person name="Gruter S."/>
            <person name="Poveda L."/>
            <person name="Shimizu-Inatsugi R."/>
            <person name="Baeten J."/>
            <person name="Francoijs K.J."/>
            <person name="Nataraja K.N."/>
            <person name="Reddy Y.A.N."/>
            <person name="Phadnis S."/>
            <person name="Ravikumar R.L."/>
            <person name="Schlapbach R."/>
            <person name="Sreeman S.M."/>
            <person name="Shimizu K.K."/>
        </authorList>
    </citation>
    <scope>NUCLEOTIDE SEQUENCE</scope>
</reference>
<protein>
    <submittedName>
        <fullName evidence="2">Uncharacterized protein</fullName>
    </submittedName>
</protein>
<feature type="region of interest" description="Disordered" evidence="1">
    <location>
        <begin position="1"/>
        <end position="39"/>
    </location>
</feature>
<evidence type="ECO:0000313" key="3">
    <source>
        <dbReference type="Proteomes" id="UP001054889"/>
    </source>
</evidence>
<evidence type="ECO:0000256" key="1">
    <source>
        <dbReference type="SAM" id="MobiDB-lite"/>
    </source>
</evidence>
<gene>
    <name evidence="2" type="primary">gb07307</name>
    <name evidence="2" type="ORF">PR202_gb07307</name>
</gene>
<organism evidence="2 3">
    <name type="scientific">Eleusine coracana subsp. coracana</name>
    <dbReference type="NCBI Taxonomy" id="191504"/>
    <lineage>
        <taxon>Eukaryota</taxon>
        <taxon>Viridiplantae</taxon>
        <taxon>Streptophyta</taxon>
        <taxon>Embryophyta</taxon>
        <taxon>Tracheophyta</taxon>
        <taxon>Spermatophyta</taxon>
        <taxon>Magnoliopsida</taxon>
        <taxon>Liliopsida</taxon>
        <taxon>Poales</taxon>
        <taxon>Poaceae</taxon>
        <taxon>PACMAD clade</taxon>
        <taxon>Chloridoideae</taxon>
        <taxon>Cynodonteae</taxon>
        <taxon>Eleusininae</taxon>
        <taxon>Eleusine</taxon>
    </lineage>
</organism>
<dbReference type="EMBL" id="BQKI01000074">
    <property type="protein sequence ID" value="GJN19986.1"/>
    <property type="molecule type" value="Genomic_DNA"/>
</dbReference>
<comment type="caution">
    <text evidence="2">The sequence shown here is derived from an EMBL/GenBank/DDBJ whole genome shotgun (WGS) entry which is preliminary data.</text>
</comment>